<proteinExistence type="inferred from homology"/>
<evidence type="ECO:0000256" key="17">
    <source>
        <dbReference type="ARBA" id="ARBA00042113"/>
    </source>
</evidence>
<keyword evidence="11" id="KW-0130">Cell adhesion</keyword>
<evidence type="ECO:0000256" key="20">
    <source>
        <dbReference type="PROSITE-ProRule" id="PRU00076"/>
    </source>
</evidence>
<organism evidence="25 26">
    <name type="scientific">Triplophysa rosa</name>
    <name type="common">Cave loach</name>
    <dbReference type="NCBI Taxonomy" id="992332"/>
    <lineage>
        <taxon>Eukaryota</taxon>
        <taxon>Metazoa</taxon>
        <taxon>Chordata</taxon>
        <taxon>Craniata</taxon>
        <taxon>Vertebrata</taxon>
        <taxon>Euteleostomi</taxon>
        <taxon>Actinopterygii</taxon>
        <taxon>Neopterygii</taxon>
        <taxon>Teleostei</taxon>
        <taxon>Ostariophysi</taxon>
        <taxon>Cypriniformes</taxon>
        <taxon>Nemacheilidae</taxon>
        <taxon>Triplophysa</taxon>
    </lineage>
</organism>
<comment type="subunit">
    <text evidence="14">Interacts with SELPLG/PSGL1 and PODXL2 through the sialyl Lewis X epitope. SELPLG sulfation appears not to be required for this interaction.</text>
</comment>
<accession>A0A9W7WHP8</accession>
<dbReference type="PRINTS" id="PR00343">
    <property type="entry name" value="SELECTIN"/>
</dbReference>
<evidence type="ECO:0000256" key="9">
    <source>
        <dbReference type="ARBA" id="ARBA00022737"/>
    </source>
</evidence>
<comment type="similarity">
    <text evidence="2">Belongs to the selectin/LECAM family.</text>
</comment>
<dbReference type="SUPFAM" id="SSF56436">
    <property type="entry name" value="C-type lectin-like"/>
    <property type="match status" value="1"/>
</dbReference>
<evidence type="ECO:0000313" key="25">
    <source>
        <dbReference type="EMBL" id="KAI7799774.1"/>
    </source>
</evidence>
<evidence type="ECO:0000256" key="8">
    <source>
        <dbReference type="ARBA" id="ARBA00022734"/>
    </source>
</evidence>
<dbReference type="CDD" id="cd00033">
    <property type="entry name" value="CCP"/>
    <property type="match status" value="2"/>
</dbReference>
<dbReference type="InterPro" id="IPR035976">
    <property type="entry name" value="Sushi/SCR/CCP_sf"/>
</dbReference>
<dbReference type="Gene3D" id="2.10.70.10">
    <property type="entry name" value="Complement Module, domain 1"/>
    <property type="match status" value="2"/>
</dbReference>
<keyword evidence="8" id="KW-0430">Lectin</keyword>
<dbReference type="SUPFAM" id="SSF57535">
    <property type="entry name" value="Complement control module/SCR domain"/>
    <property type="match status" value="2"/>
</dbReference>
<keyword evidence="3" id="KW-0472">Membrane</keyword>
<dbReference type="PANTHER" id="PTHR19325">
    <property type="entry name" value="COMPLEMENT COMPONENT-RELATED SUSHI DOMAIN-CONTAINING"/>
    <property type="match status" value="1"/>
</dbReference>
<evidence type="ECO:0000256" key="19">
    <source>
        <dbReference type="ARBA" id="ARBA00045695"/>
    </source>
</evidence>
<evidence type="ECO:0000256" key="7">
    <source>
        <dbReference type="ARBA" id="ARBA00022729"/>
    </source>
</evidence>
<keyword evidence="7" id="KW-0732">Signal</keyword>
<evidence type="ECO:0000259" key="24">
    <source>
        <dbReference type="PROSITE" id="PS50923"/>
    </source>
</evidence>
<keyword evidence="10" id="KW-0106">Calcium</keyword>
<evidence type="ECO:0000256" key="5">
    <source>
        <dbReference type="ARBA" id="ARBA00022659"/>
    </source>
</evidence>
<protein>
    <recommendedName>
        <fullName evidence="15">E-selectin</fullName>
    </recommendedName>
    <alternativeName>
        <fullName evidence="16">CD62 antigen-like family member E</fullName>
    </alternativeName>
    <alternativeName>
        <fullName evidence="17">Endothelial leukocyte adhesion molecule 1</fullName>
    </alternativeName>
    <alternativeName>
        <fullName evidence="18">Leukocyte-endothelial cell adhesion molecule 2</fullName>
    </alternativeName>
</protein>
<evidence type="ECO:0000256" key="4">
    <source>
        <dbReference type="ARBA" id="ARBA00022536"/>
    </source>
</evidence>
<name>A0A9W7WHP8_TRIRA</name>
<feature type="domain" description="Sushi" evidence="24">
    <location>
        <begin position="186"/>
        <end position="247"/>
    </location>
</feature>
<dbReference type="InterPro" id="IPR001304">
    <property type="entry name" value="C-type_lectin-like"/>
</dbReference>
<comment type="caution">
    <text evidence="20">Lacks conserved residue(s) required for the propagation of feature annotation.</text>
</comment>
<keyword evidence="6" id="KW-0479">Metal-binding</keyword>
<dbReference type="Proteomes" id="UP001059041">
    <property type="component" value="Linkage Group LG15"/>
</dbReference>
<keyword evidence="4 20" id="KW-0245">EGF-like domain</keyword>
<feature type="domain" description="EGF-like" evidence="22">
    <location>
        <begin position="147"/>
        <end position="183"/>
    </location>
</feature>
<evidence type="ECO:0000256" key="18">
    <source>
        <dbReference type="ARBA" id="ARBA00043124"/>
    </source>
</evidence>
<evidence type="ECO:0000313" key="26">
    <source>
        <dbReference type="Proteomes" id="UP001059041"/>
    </source>
</evidence>
<dbReference type="InterPro" id="IPR050350">
    <property type="entry name" value="Compl-Cell_Adhes-Reg"/>
</dbReference>
<dbReference type="Pfam" id="PF00059">
    <property type="entry name" value="Lectin_C"/>
    <property type="match status" value="1"/>
</dbReference>
<dbReference type="FunFam" id="3.10.100.10:FF:000007">
    <property type="entry name" value="L-selectin"/>
    <property type="match status" value="1"/>
</dbReference>
<keyword evidence="13" id="KW-0325">Glycoprotein</keyword>
<sequence>MFGFALMLRAAFIHIGLLMYLRVILVDVEGWTYGYSNTTMTWNDSRKWCQQNYTDIVMIHNENVTRFLEKLLPRRSSSYYWIGLKKNNGNWTWVSHRRIAEYQPWAADEPNNIKSNENCVEMYITESNNNGKWNDEGCEKNKLPVCHKAQCSNNPCTDREDCIEQVNNFTCVCKAGLSGPRCETAVSCEKLSKPSHGWMECSGLYGNHLLNSSCQFICAAGFKLSGTADLHCNSSGAWNAPPPTCAVACYPILLFGGGLMNCTESHDTYKSTCRVQCPPGHLLLGFVEFTCRSDGTWTSSFPLMCASEQFHF</sequence>
<dbReference type="EMBL" id="JAFHDT010000015">
    <property type="protein sequence ID" value="KAI7799774.1"/>
    <property type="molecule type" value="Genomic_DNA"/>
</dbReference>
<dbReference type="Pfam" id="PF00084">
    <property type="entry name" value="Sushi"/>
    <property type="match status" value="2"/>
</dbReference>
<evidence type="ECO:0000256" key="12">
    <source>
        <dbReference type="ARBA" id="ARBA00023157"/>
    </source>
</evidence>
<keyword evidence="12 20" id="KW-1015">Disulfide bond</keyword>
<evidence type="ECO:0000256" key="2">
    <source>
        <dbReference type="ARBA" id="ARBA00007360"/>
    </source>
</evidence>
<evidence type="ECO:0000256" key="3">
    <source>
        <dbReference type="ARBA" id="ARBA00022475"/>
    </source>
</evidence>
<dbReference type="InterPro" id="IPR000742">
    <property type="entry name" value="EGF"/>
</dbReference>
<keyword evidence="5 21" id="KW-0768">Sushi</keyword>
<evidence type="ECO:0000259" key="22">
    <source>
        <dbReference type="PROSITE" id="PS50026"/>
    </source>
</evidence>
<dbReference type="PROSITE" id="PS00022">
    <property type="entry name" value="EGF_1"/>
    <property type="match status" value="1"/>
</dbReference>
<feature type="domain" description="C-type lectin" evidence="23">
    <location>
        <begin position="28"/>
        <end position="147"/>
    </location>
</feature>
<dbReference type="PROSITE" id="PS50041">
    <property type="entry name" value="C_TYPE_LECTIN_2"/>
    <property type="match status" value="1"/>
</dbReference>
<dbReference type="FunFam" id="2.10.70.10:FF:000001">
    <property type="entry name" value="Selectin P"/>
    <property type="match status" value="1"/>
</dbReference>
<dbReference type="GO" id="GO:0005886">
    <property type="term" value="C:plasma membrane"/>
    <property type="evidence" value="ECO:0007669"/>
    <property type="project" value="UniProtKB-SubCell"/>
</dbReference>
<evidence type="ECO:0000256" key="21">
    <source>
        <dbReference type="PROSITE-ProRule" id="PRU00302"/>
    </source>
</evidence>
<evidence type="ECO:0000256" key="10">
    <source>
        <dbReference type="ARBA" id="ARBA00022837"/>
    </source>
</evidence>
<evidence type="ECO:0000256" key="14">
    <source>
        <dbReference type="ARBA" id="ARBA00038738"/>
    </source>
</evidence>
<dbReference type="SMART" id="SM00032">
    <property type="entry name" value="CCP"/>
    <property type="match status" value="2"/>
</dbReference>
<reference evidence="25" key="1">
    <citation type="submission" date="2021-02" db="EMBL/GenBank/DDBJ databases">
        <title>Comparative genomics reveals that relaxation of natural selection precedes convergent phenotypic evolution of cavefish.</title>
        <authorList>
            <person name="Peng Z."/>
        </authorList>
    </citation>
    <scope>NUCLEOTIDE SEQUENCE</scope>
    <source>
        <tissue evidence="25">Muscle</tissue>
    </source>
</reference>
<dbReference type="GO" id="GO:0046872">
    <property type="term" value="F:metal ion binding"/>
    <property type="evidence" value="ECO:0007669"/>
    <property type="project" value="UniProtKB-KW"/>
</dbReference>
<dbReference type="InterPro" id="IPR000436">
    <property type="entry name" value="Sushi_SCR_CCP_dom"/>
</dbReference>
<dbReference type="InterPro" id="IPR016187">
    <property type="entry name" value="CTDL_fold"/>
</dbReference>
<keyword evidence="3" id="KW-1003">Cell membrane</keyword>
<comment type="function">
    <text evidence="19">Cell-surface glycoprotein having a role in immunoadhesion. Mediates in the adhesion of blood neutrophils in cytokine-activated endothelium through interaction with SELPLG/PSGL1. May have a role in capillary morphogenesis.</text>
</comment>
<dbReference type="AlphaFoldDB" id="A0A9W7WHP8"/>
<comment type="subcellular location">
    <subcellularLocation>
        <location evidence="1">Cell membrane</location>
        <topology evidence="1">Single-pass type I membrane protein</topology>
    </subcellularLocation>
</comment>
<evidence type="ECO:0000256" key="16">
    <source>
        <dbReference type="ARBA" id="ARBA00041401"/>
    </source>
</evidence>
<dbReference type="InterPro" id="IPR002396">
    <property type="entry name" value="Selectin_superfamily"/>
</dbReference>
<keyword evidence="9" id="KW-0677">Repeat</keyword>
<dbReference type="GO" id="GO:0030246">
    <property type="term" value="F:carbohydrate binding"/>
    <property type="evidence" value="ECO:0007669"/>
    <property type="project" value="UniProtKB-KW"/>
</dbReference>
<gene>
    <name evidence="25" type="ORF">IRJ41_011404</name>
</gene>
<dbReference type="PROSITE" id="PS50923">
    <property type="entry name" value="SUSHI"/>
    <property type="match status" value="1"/>
</dbReference>
<dbReference type="Gene3D" id="3.10.100.10">
    <property type="entry name" value="Mannose-Binding Protein A, subunit A"/>
    <property type="match status" value="1"/>
</dbReference>
<feature type="disulfide bond" evidence="21">
    <location>
        <begin position="218"/>
        <end position="245"/>
    </location>
</feature>
<dbReference type="Gene3D" id="2.10.25.10">
    <property type="entry name" value="Laminin"/>
    <property type="match status" value="1"/>
</dbReference>
<evidence type="ECO:0000256" key="6">
    <source>
        <dbReference type="ARBA" id="ARBA00022723"/>
    </source>
</evidence>
<evidence type="ECO:0000256" key="1">
    <source>
        <dbReference type="ARBA" id="ARBA00004251"/>
    </source>
</evidence>
<dbReference type="InterPro" id="IPR016186">
    <property type="entry name" value="C-type_lectin-like/link_sf"/>
</dbReference>
<dbReference type="SMART" id="SM00034">
    <property type="entry name" value="CLECT"/>
    <property type="match status" value="1"/>
</dbReference>
<feature type="disulfide bond" evidence="20">
    <location>
        <begin position="173"/>
        <end position="182"/>
    </location>
</feature>
<dbReference type="GO" id="GO:0007155">
    <property type="term" value="P:cell adhesion"/>
    <property type="evidence" value="ECO:0007669"/>
    <property type="project" value="UniProtKB-KW"/>
</dbReference>
<evidence type="ECO:0000256" key="13">
    <source>
        <dbReference type="ARBA" id="ARBA00023180"/>
    </source>
</evidence>
<keyword evidence="26" id="KW-1185">Reference proteome</keyword>
<dbReference type="PROSITE" id="PS50026">
    <property type="entry name" value="EGF_3"/>
    <property type="match status" value="1"/>
</dbReference>
<evidence type="ECO:0000259" key="23">
    <source>
        <dbReference type="PROSITE" id="PS50041"/>
    </source>
</evidence>
<dbReference type="PANTHER" id="PTHR19325:SF493">
    <property type="entry name" value="E-SELECTIN"/>
    <property type="match status" value="1"/>
</dbReference>
<evidence type="ECO:0000256" key="15">
    <source>
        <dbReference type="ARBA" id="ARBA00040812"/>
    </source>
</evidence>
<evidence type="ECO:0000256" key="11">
    <source>
        <dbReference type="ARBA" id="ARBA00022889"/>
    </source>
</evidence>
<dbReference type="CDD" id="cd00054">
    <property type="entry name" value="EGF_CA"/>
    <property type="match status" value="1"/>
</dbReference>
<comment type="caution">
    <text evidence="25">The sequence shown here is derived from an EMBL/GenBank/DDBJ whole genome shotgun (WGS) entry which is preliminary data.</text>
</comment>